<reference evidence="2 3" key="1">
    <citation type="submission" date="2018-04" db="EMBL/GenBank/DDBJ databases">
        <title>Genomic Encyclopedia of Archaeal and Bacterial Type Strains, Phase II (KMG-II): from individual species to whole genera.</title>
        <authorList>
            <person name="Goeker M."/>
        </authorList>
    </citation>
    <scope>NUCLEOTIDE SEQUENCE [LARGE SCALE GENOMIC DNA]</scope>
    <source>
        <strain evidence="2 3">DSM 29955</strain>
    </source>
</reference>
<keyword evidence="1" id="KW-0732">Signal</keyword>
<evidence type="ECO:0000313" key="3">
    <source>
        <dbReference type="Proteomes" id="UP000244523"/>
    </source>
</evidence>
<name>A0A2T6KS83_9RHOB</name>
<feature type="chain" id="PRO_5015700402" evidence="1">
    <location>
        <begin position="27"/>
        <end position="317"/>
    </location>
</feature>
<dbReference type="EMBL" id="QBUD01000001">
    <property type="protein sequence ID" value="PUB19424.1"/>
    <property type="molecule type" value="Genomic_DNA"/>
</dbReference>
<dbReference type="RefSeq" id="WP_133175940.1">
    <property type="nucleotide sequence ID" value="NZ_QBUD01000001.1"/>
</dbReference>
<comment type="caution">
    <text evidence="2">The sequence shown here is derived from an EMBL/GenBank/DDBJ whole genome shotgun (WGS) entry which is preliminary data.</text>
</comment>
<dbReference type="AlphaFoldDB" id="A0A2T6KS83"/>
<dbReference type="Proteomes" id="UP000244523">
    <property type="component" value="Unassembled WGS sequence"/>
</dbReference>
<proteinExistence type="predicted"/>
<feature type="signal peptide" evidence="1">
    <location>
        <begin position="1"/>
        <end position="26"/>
    </location>
</feature>
<protein>
    <submittedName>
        <fullName evidence="2">Uncharacterized protein</fullName>
    </submittedName>
</protein>
<sequence length="317" mass="36105">MMQPFKRFLGPWLCAFCLLMPGLGNTQNSGPTRADYLTLARSGWVFDLHSARSRRDVDLPPVRFDSLEVAKGEICLFGDPPHALARQVVVRFTTLLREVFDRRIAVTFAGREIANCPEQQRVYIRLYSGRPPSSLFNADIRKLNQTYDIRLPNGWREPIRSPAQTVGYFGRNGAVAHLLINQPPLRDLTPLEQDYYKSILVEEMFQAVSFGADILKFDRQTPFYSKLQEVPVNLRYVPWQSEQFMSGLLGSNPSGLCGFDIFMLHALAAAHLETVNSIALLEYIDQNFDDLRDLSRQTMTRPDLHMLFDDTCEAIPG</sequence>
<dbReference type="OrthoDB" id="7812761at2"/>
<accession>A0A2T6KS83</accession>
<keyword evidence="3" id="KW-1185">Reference proteome</keyword>
<evidence type="ECO:0000313" key="2">
    <source>
        <dbReference type="EMBL" id="PUB19424.1"/>
    </source>
</evidence>
<evidence type="ECO:0000256" key="1">
    <source>
        <dbReference type="SAM" id="SignalP"/>
    </source>
</evidence>
<organism evidence="2 3">
    <name type="scientific">Yoonia sediminilitoris</name>
    <dbReference type="NCBI Taxonomy" id="1286148"/>
    <lineage>
        <taxon>Bacteria</taxon>
        <taxon>Pseudomonadati</taxon>
        <taxon>Pseudomonadota</taxon>
        <taxon>Alphaproteobacteria</taxon>
        <taxon>Rhodobacterales</taxon>
        <taxon>Paracoccaceae</taxon>
        <taxon>Yoonia</taxon>
    </lineage>
</organism>
<gene>
    <name evidence="2" type="ORF">C8N45_1011022</name>
</gene>